<protein>
    <submittedName>
        <fullName evidence="1">Uncharacterized protein</fullName>
    </submittedName>
</protein>
<accession>A0A9D4D505</accession>
<reference evidence="1" key="2">
    <citation type="submission" date="2020-11" db="EMBL/GenBank/DDBJ databases">
        <authorList>
            <person name="McCartney M.A."/>
            <person name="Auch B."/>
            <person name="Kono T."/>
            <person name="Mallez S."/>
            <person name="Becker A."/>
            <person name="Gohl D.M."/>
            <person name="Silverstein K.A.T."/>
            <person name="Koren S."/>
            <person name="Bechman K.B."/>
            <person name="Herman A."/>
            <person name="Abrahante J.E."/>
            <person name="Garbe J."/>
        </authorList>
    </citation>
    <scope>NUCLEOTIDE SEQUENCE</scope>
    <source>
        <strain evidence="1">Duluth1</strain>
        <tissue evidence="1">Whole animal</tissue>
    </source>
</reference>
<comment type="caution">
    <text evidence="1">The sequence shown here is derived from an EMBL/GenBank/DDBJ whole genome shotgun (WGS) entry which is preliminary data.</text>
</comment>
<evidence type="ECO:0000313" key="2">
    <source>
        <dbReference type="Proteomes" id="UP000828390"/>
    </source>
</evidence>
<keyword evidence="2" id="KW-1185">Reference proteome</keyword>
<reference evidence="1" key="1">
    <citation type="journal article" date="2019" name="bioRxiv">
        <title>The Genome of the Zebra Mussel, Dreissena polymorpha: A Resource for Invasive Species Research.</title>
        <authorList>
            <person name="McCartney M.A."/>
            <person name="Auch B."/>
            <person name="Kono T."/>
            <person name="Mallez S."/>
            <person name="Zhang Y."/>
            <person name="Obille A."/>
            <person name="Becker A."/>
            <person name="Abrahante J.E."/>
            <person name="Garbe J."/>
            <person name="Badalamenti J.P."/>
            <person name="Herman A."/>
            <person name="Mangelson H."/>
            <person name="Liachko I."/>
            <person name="Sullivan S."/>
            <person name="Sone E.D."/>
            <person name="Koren S."/>
            <person name="Silverstein K.A.T."/>
            <person name="Beckman K.B."/>
            <person name="Gohl D.M."/>
        </authorList>
    </citation>
    <scope>NUCLEOTIDE SEQUENCE</scope>
    <source>
        <strain evidence="1">Duluth1</strain>
        <tissue evidence="1">Whole animal</tissue>
    </source>
</reference>
<sequence length="56" mass="6199">MNPLRVVVVVRTFHAPESNNTEPYRITEAYPNVFQMEVGSTEEVAGGVSPAVVDFF</sequence>
<evidence type="ECO:0000313" key="1">
    <source>
        <dbReference type="EMBL" id="KAH3738267.1"/>
    </source>
</evidence>
<dbReference type="AlphaFoldDB" id="A0A9D4D505"/>
<dbReference type="Proteomes" id="UP000828390">
    <property type="component" value="Unassembled WGS sequence"/>
</dbReference>
<gene>
    <name evidence="1" type="ORF">DPMN_044898</name>
</gene>
<name>A0A9D4D505_DREPO</name>
<dbReference type="EMBL" id="JAIWYP010000011">
    <property type="protein sequence ID" value="KAH3738267.1"/>
    <property type="molecule type" value="Genomic_DNA"/>
</dbReference>
<proteinExistence type="predicted"/>
<organism evidence="1 2">
    <name type="scientific">Dreissena polymorpha</name>
    <name type="common">Zebra mussel</name>
    <name type="synonym">Mytilus polymorpha</name>
    <dbReference type="NCBI Taxonomy" id="45954"/>
    <lineage>
        <taxon>Eukaryota</taxon>
        <taxon>Metazoa</taxon>
        <taxon>Spiralia</taxon>
        <taxon>Lophotrochozoa</taxon>
        <taxon>Mollusca</taxon>
        <taxon>Bivalvia</taxon>
        <taxon>Autobranchia</taxon>
        <taxon>Heteroconchia</taxon>
        <taxon>Euheterodonta</taxon>
        <taxon>Imparidentia</taxon>
        <taxon>Neoheterodontei</taxon>
        <taxon>Myida</taxon>
        <taxon>Dreissenoidea</taxon>
        <taxon>Dreissenidae</taxon>
        <taxon>Dreissena</taxon>
    </lineage>
</organism>